<evidence type="ECO:0000256" key="1">
    <source>
        <dbReference type="SAM" id="SignalP"/>
    </source>
</evidence>
<name>A0A023EFM7_AEDAL</name>
<feature type="chain" id="PRO_5001514575" evidence="1">
    <location>
        <begin position="21"/>
        <end position="130"/>
    </location>
</feature>
<evidence type="ECO:0000313" key="2">
    <source>
        <dbReference type="EMBL" id="JAC07641.1"/>
    </source>
</evidence>
<dbReference type="VEuPathDB" id="VectorBase:AALFPA_069948"/>
<protein>
    <submittedName>
        <fullName evidence="2">Putative secreted protein</fullName>
    </submittedName>
</protein>
<proteinExistence type="evidence at transcript level"/>
<dbReference type="AlphaFoldDB" id="A0A023EFM7"/>
<reference evidence="2" key="1">
    <citation type="journal article" date="2014" name="PLoS Negl. Trop. Dis.">
        <title>Identification and characterization of seminal fluid proteins in the Asian tiger mosquito, Aedes albopictus.</title>
        <authorList>
            <person name="Boes K.E."/>
            <person name="Ribeiro J.M."/>
            <person name="Wong A."/>
            <person name="Harrington L.C."/>
            <person name="Wolfner M.F."/>
            <person name="Sirot L.K."/>
        </authorList>
    </citation>
    <scope>NUCLEOTIDE SEQUENCE</scope>
    <source>
        <tissue evidence="2">Reproductive organs</tissue>
    </source>
</reference>
<dbReference type="EMBL" id="GAPW01005957">
    <property type="protein sequence ID" value="JAC07641.1"/>
    <property type="molecule type" value="mRNA"/>
</dbReference>
<dbReference type="VEuPathDB" id="VectorBase:AALC636_029894"/>
<accession>A0A023EFM7</accession>
<dbReference type="PROSITE" id="PS51257">
    <property type="entry name" value="PROKAR_LIPOPROTEIN"/>
    <property type="match status" value="1"/>
</dbReference>
<feature type="signal peptide" evidence="1">
    <location>
        <begin position="1"/>
        <end position="20"/>
    </location>
</feature>
<keyword evidence="1" id="KW-0732">Signal</keyword>
<sequence length="130" mass="13922">MKFNLFTLLLVVAVVCACHGAEIPPPTVPENGDVVRTYQGVNVYKTERACARQGGLCVQKDDCKSLTAIKGLCPENANRGVECCYEVIPSEAVHTCAEHLGECMTGCRAQNLARKATDCAEGETCCVLVV</sequence>
<organism evidence="2">
    <name type="scientific">Aedes albopictus</name>
    <name type="common">Asian tiger mosquito</name>
    <name type="synonym">Stegomyia albopicta</name>
    <dbReference type="NCBI Taxonomy" id="7160"/>
    <lineage>
        <taxon>Eukaryota</taxon>
        <taxon>Metazoa</taxon>
        <taxon>Ecdysozoa</taxon>
        <taxon>Arthropoda</taxon>
        <taxon>Hexapoda</taxon>
        <taxon>Insecta</taxon>
        <taxon>Pterygota</taxon>
        <taxon>Neoptera</taxon>
        <taxon>Endopterygota</taxon>
        <taxon>Diptera</taxon>
        <taxon>Nematocera</taxon>
        <taxon>Culicoidea</taxon>
        <taxon>Culicidae</taxon>
        <taxon>Culicinae</taxon>
        <taxon>Aedini</taxon>
        <taxon>Aedes</taxon>
        <taxon>Stegomyia</taxon>
    </lineage>
</organism>